<dbReference type="InterPro" id="IPR009057">
    <property type="entry name" value="Homeodomain-like_sf"/>
</dbReference>
<evidence type="ECO:0000256" key="2">
    <source>
        <dbReference type="ARBA" id="ARBA00023125"/>
    </source>
</evidence>
<keyword evidence="3" id="KW-0010">Activator</keyword>
<keyword evidence="1" id="KW-0805">Transcription regulation</keyword>
<sequence length="295" mass="33265">MSAQALPLFHLYGDPPDDHAFDFIHVETLFSRSAVNDWVILAHRHRNLFQVMVIEQGGGEMTYESATLPLEGPSINLVPPTIVHGYRFRPETTSGYVVSFTEDVVQSQGERQNDVLGALRRLAQDPVLLLDDNAREKLSGLCRAMLDEHLLARPGYRLAMRAHLALFAVEIVRSAQSRQRSGMVTLRPTDATVDTLRALIEENFRSERLVAFYADKLAMTPDRLNDHVKRTAGVTAGHLIRQRVLTEAKRQLVFTTLAIHDIAYQLAFSDPSHFTRFFRKQTGTTPQAFRESRGG</sequence>
<evidence type="ECO:0000313" key="7">
    <source>
        <dbReference type="Proteomes" id="UP000236884"/>
    </source>
</evidence>
<dbReference type="PROSITE" id="PS01124">
    <property type="entry name" value="HTH_ARAC_FAMILY_2"/>
    <property type="match status" value="1"/>
</dbReference>
<dbReference type="AlphaFoldDB" id="A0A0S3PW19"/>
<dbReference type="Pfam" id="PF02311">
    <property type="entry name" value="AraC_binding"/>
    <property type="match status" value="1"/>
</dbReference>
<dbReference type="Proteomes" id="UP000236884">
    <property type="component" value="Chromosome"/>
</dbReference>
<dbReference type="InterPro" id="IPR020449">
    <property type="entry name" value="Tscrpt_reg_AraC-type_HTH"/>
</dbReference>
<dbReference type="SMART" id="SM00342">
    <property type="entry name" value="HTH_ARAC"/>
    <property type="match status" value="1"/>
</dbReference>
<dbReference type="Pfam" id="PF12833">
    <property type="entry name" value="HTH_18"/>
    <property type="match status" value="1"/>
</dbReference>
<keyword evidence="7" id="KW-1185">Reference proteome</keyword>
<evidence type="ECO:0000256" key="3">
    <source>
        <dbReference type="ARBA" id="ARBA00023159"/>
    </source>
</evidence>
<dbReference type="Gene3D" id="1.10.10.60">
    <property type="entry name" value="Homeodomain-like"/>
    <property type="match status" value="1"/>
</dbReference>
<feature type="domain" description="HTH araC/xylS-type" evidence="5">
    <location>
        <begin position="194"/>
        <end position="292"/>
    </location>
</feature>
<keyword evidence="4" id="KW-0804">Transcription</keyword>
<dbReference type="InterPro" id="IPR018060">
    <property type="entry name" value="HTH_AraC"/>
</dbReference>
<protein>
    <submittedName>
        <fullName evidence="6">HTH-type transcriptional activator RhaS</fullName>
    </submittedName>
</protein>
<proteinExistence type="predicted"/>
<evidence type="ECO:0000259" key="5">
    <source>
        <dbReference type="PROSITE" id="PS01124"/>
    </source>
</evidence>
<dbReference type="CDD" id="cd06999">
    <property type="entry name" value="cupin_HpaA-like_N"/>
    <property type="match status" value="1"/>
</dbReference>
<dbReference type="EMBL" id="AP014946">
    <property type="protein sequence ID" value="BAT60092.1"/>
    <property type="molecule type" value="Genomic_DNA"/>
</dbReference>
<accession>A0A0S3PW19</accession>
<reference evidence="6 7" key="1">
    <citation type="submission" date="2015-08" db="EMBL/GenBank/DDBJ databases">
        <title>Investigation of the bacterial diversity of lava forest soil.</title>
        <authorList>
            <person name="Lee J.S."/>
        </authorList>
    </citation>
    <scope>NUCLEOTIDE SEQUENCE [LARGE SCALE GENOMIC DNA]</scope>
    <source>
        <strain evidence="6 7">GJW-30</strain>
    </source>
</reference>
<gene>
    <name evidence="6" type="primary">rhaS</name>
    <name evidence="6" type="ORF">GJW-30_1_02627</name>
</gene>
<dbReference type="SUPFAM" id="SSF51215">
    <property type="entry name" value="Regulatory protein AraC"/>
    <property type="match status" value="1"/>
</dbReference>
<dbReference type="InterPro" id="IPR047264">
    <property type="entry name" value="Cupin_HpaA-like_N"/>
</dbReference>
<dbReference type="PANTHER" id="PTHR43280:SF32">
    <property type="entry name" value="TRANSCRIPTIONAL REGULATORY PROTEIN"/>
    <property type="match status" value="1"/>
</dbReference>
<keyword evidence="2" id="KW-0238">DNA-binding</keyword>
<dbReference type="KEGG" id="vgo:GJW-30_1_02627"/>
<organism evidence="6 7">
    <name type="scientific">Variibacter gotjawalensis</name>
    <dbReference type="NCBI Taxonomy" id="1333996"/>
    <lineage>
        <taxon>Bacteria</taxon>
        <taxon>Pseudomonadati</taxon>
        <taxon>Pseudomonadota</taxon>
        <taxon>Alphaproteobacteria</taxon>
        <taxon>Hyphomicrobiales</taxon>
        <taxon>Nitrobacteraceae</taxon>
        <taxon>Variibacter</taxon>
    </lineage>
</organism>
<evidence type="ECO:0000313" key="6">
    <source>
        <dbReference type="EMBL" id="BAT60092.1"/>
    </source>
</evidence>
<dbReference type="InterPro" id="IPR003313">
    <property type="entry name" value="AraC-bd"/>
</dbReference>
<evidence type="ECO:0000256" key="4">
    <source>
        <dbReference type="ARBA" id="ARBA00023163"/>
    </source>
</evidence>
<dbReference type="PANTHER" id="PTHR43280">
    <property type="entry name" value="ARAC-FAMILY TRANSCRIPTIONAL REGULATOR"/>
    <property type="match status" value="1"/>
</dbReference>
<dbReference type="InterPro" id="IPR037923">
    <property type="entry name" value="HTH-like"/>
</dbReference>
<dbReference type="OrthoDB" id="9814125at2"/>
<name>A0A0S3PW19_9BRAD</name>
<dbReference type="GO" id="GO:0043565">
    <property type="term" value="F:sequence-specific DNA binding"/>
    <property type="evidence" value="ECO:0007669"/>
    <property type="project" value="InterPro"/>
</dbReference>
<dbReference type="SUPFAM" id="SSF46689">
    <property type="entry name" value="Homeodomain-like"/>
    <property type="match status" value="1"/>
</dbReference>
<evidence type="ECO:0000256" key="1">
    <source>
        <dbReference type="ARBA" id="ARBA00023015"/>
    </source>
</evidence>
<dbReference type="GO" id="GO:0003700">
    <property type="term" value="F:DNA-binding transcription factor activity"/>
    <property type="evidence" value="ECO:0007669"/>
    <property type="project" value="InterPro"/>
</dbReference>
<dbReference type="PRINTS" id="PR00032">
    <property type="entry name" value="HTHARAC"/>
</dbReference>
<dbReference type="RefSeq" id="WP_096356017.1">
    <property type="nucleotide sequence ID" value="NZ_AP014946.1"/>
</dbReference>